<sequence length="333" mass="38933">MDSRDFFRRFFGFPNRHPTDFVGNDDDEFPRDEHNHPDFEFNVFFDDGSRGLAGMFEHFHGDMWRQMEALHKQMDEMTKGFGVIDFPSFFGRSKLLPLDQDEQGKHVPDEKGFFWSSPPNPFFKRDDKRNPRDFMLKEGVEEEFHPENPSLPAPPTVDGNKSKFDEVYTVPHWNTPGSQNKGDTDLDGKFSEDRILEMIQQPKQQLPKKIQPSQDKPKIFSSRKHVSVSTVRGLDNKVEHKRTVRNSSGHEENTVTRSIGDKSYSVTTVTEKDGTQTRHETFQNMDDKDVSKFEEEWNKKPQRHPTSDLTAWPVPTLDKEDRNIFSKLFDFKK</sequence>
<dbReference type="EMBL" id="HACG01042981">
    <property type="protein sequence ID" value="CEK89846.1"/>
    <property type="molecule type" value="Transcribed_RNA"/>
</dbReference>
<evidence type="ECO:0000256" key="1">
    <source>
        <dbReference type="ARBA" id="ARBA00004496"/>
    </source>
</evidence>
<reference evidence="6" key="1">
    <citation type="submission" date="2014-12" db="EMBL/GenBank/DDBJ databases">
        <title>Insight into the proteome of Arion vulgaris.</title>
        <authorList>
            <person name="Aradska J."/>
            <person name="Bulat T."/>
            <person name="Smidak R."/>
            <person name="Sarate P."/>
            <person name="Gangsoo J."/>
            <person name="Sialana F."/>
            <person name="Bilban M."/>
            <person name="Lubec G."/>
        </authorList>
    </citation>
    <scope>NUCLEOTIDE SEQUENCE</scope>
    <source>
        <tissue evidence="6">Skin</tissue>
    </source>
</reference>
<dbReference type="GO" id="GO:0015629">
    <property type="term" value="C:actin cytoskeleton"/>
    <property type="evidence" value="ECO:0007669"/>
    <property type="project" value="TreeGrafter"/>
</dbReference>
<evidence type="ECO:0000256" key="4">
    <source>
        <dbReference type="ARBA" id="ARBA00022553"/>
    </source>
</evidence>
<feature type="region of interest" description="Disordered" evidence="5">
    <location>
        <begin position="243"/>
        <end position="263"/>
    </location>
</feature>
<dbReference type="InterPro" id="IPR019376">
    <property type="entry name" value="Myeloid_leukemia_factor"/>
</dbReference>
<evidence type="ECO:0000256" key="2">
    <source>
        <dbReference type="ARBA" id="ARBA00008332"/>
    </source>
</evidence>
<comment type="similarity">
    <text evidence="2">Belongs to the MLF family.</text>
</comment>
<dbReference type="GO" id="GO:0043066">
    <property type="term" value="P:negative regulation of apoptotic process"/>
    <property type="evidence" value="ECO:0007669"/>
    <property type="project" value="InterPro"/>
</dbReference>
<proteinExistence type="inferred from homology"/>
<evidence type="ECO:0000256" key="5">
    <source>
        <dbReference type="SAM" id="MobiDB-lite"/>
    </source>
</evidence>
<keyword evidence="3" id="KW-0963">Cytoplasm</keyword>
<dbReference type="InterPro" id="IPR017248">
    <property type="entry name" value="HAX-1"/>
</dbReference>
<comment type="subcellular location">
    <subcellularLocation>
        <location evidence="1">Cytoplasm</location>
    </subcellularLocation>
</comment>
<dbReference type="Pfam" id="PF10248">
    <property type="entry name" value="Mlf1IP"/>
    <property type="match status" value="1"/>
</dbReference>
<keyword evidence="4" id="KW-0597">Phosphoprotein</keyword>
<evidence type="ECO:0008006" key="7">
    <source>
        <dbReference type="Google" id="ProtNLM"/>
    </source>
</evidence>
<feature type="compositionally biased region" description="Basic and acidic residues" evidence="5">
    <location>
        <begin position="282"/>
        <end position="299"/>
    </location>
</feature>
<dbReference type="GO" id="GO:0016324">
    <property type="term" value="C:apical plasma membrane"/>
    <property type="evidence" value="ECO:0007669"/>
    <property type="project" value="TreeGrafter"/>
</dbReference>
<gene>
    <name evidence="6" type="primary">ORF173302</name>
</gene>
<dbReference type="GO" id="GO:0030136">
    <property type="term" value="C:clathrin-coated vesicle"/>
    <property type="evidence" value="ECO:0007669"/>
    <property type="project" value="TreeGrafter"/>
</dbReference>
<organism evidence="6">
    <name type="scientific">Arion vulgaris</name>
    <dbReference type="NCBI Taxonomy" id="1028688"/>
    <lineage>
        <taxon>Eukaryota</taxon>
        <taxon>Metazoa</taxon>
        <taxon>Spiralia</taxon>
        <taxon>Lophotrochozoa</taxon>
        <taxon>Mollusca</taxon>
        <taxon>Gastropoda</taxon>
        <taxon>Heterobranchia</taxon>
        <taxon>Euthyneura</taxon>
        <taxon>Panpulmonata</taxon>
        <taxon>Eupulmonata</taxon>
        <taxon>Stylommatophora</taxon>
        <taxon>Helicina</taxon>
        <taxon>Arionoidea</taxon>
        <taxon>Arionidae</taxon>
        <taxon>Arion</taxon>
    </lineage>
</organism>
<dbReference type="AlphaFoldDB" id="A0A0B7BC29"/>
<evidence type="ECO:0000256" key="3">
    <source>
        <dbReference type="ARBA" id="ARBA00022490"/>
    </source>
</evidence>
<feature type="region of interest" description="Disordered" evidence="5">
    <location>
        <begin position="203"/>
        <end position="230"/>
    </location>
</feature>
<feature type="region of interest" description="Disordered" evidence="5">
    <location>
        <begin position="282"/>
        <end position="314"/>
    </location>
</feature>
<dbReference type="GO" id="GO:0016529">
    <property type="term" value="C:sarcoplasmic reticulum"/>
    <property type="evidence" value="ECO:0007669"/>
    <property type="project" value="TreeGrafter"/>
</dbReference>
<dbReference type="GO" id="GO:0030833">
    <property type="term" value="P:regulation of actin filament polymerization"/>
    <property type="evidence" value="ECO:0007669"/>
    <property type="project" value="TreeGrafter"/>
</dbReference>
<dbReference type="PANTHER" id="PTHR14938">
    <property type="entry name" value="HCLS1-ASSOCIATED PROTEIN X-1"/>
    <property type="match status" value="1"/>
</dbReference>
<feature type="compositionally biased region" description="Low complexity" evidence="5">
    <location>
        <begin position="203"/>
        <end position="214"/>
    </location>
</feature>
<dbReference type="GO" id="GO:0005739">
    <property type="term" value="C:mitochondrion"/>
    <property type="evidence" value="ECO:0007669"/>
    <property type="project" value="TreeGrafter"/>
</dbReference>
<evidence type="ECO:0000313" key="6">
    <source>
        <dbReference type="EMBL" id="CEK89846.1"/>
    </source>
</evidence>
<dbReference type="PANTHER" id="PTHR14938:SF2">
    <property type="entry name" value="HCLS1-ASSOCIATED PROTEIN X-1"/>
    <property type="match status" value="1"/>
</dbReference>
<accession>A0A0B7BC29</accession>
<name>A0A0B7BC29_9EUPU</name>
<protein>
    <recommendedName>
        <fullName evidence="7">HCLS1-associated protein X-1</fullName>
    </recommendedName>
</protein>